<keyword evidence="2" id="KW-1185">Reference proteome</keyword>
<dbReference type="PANTHER" id="PTHR48100:SF62">
    <property type="entry name" value="GLUCOSYL-3-PHOSPHOGLYCERATE PHOSPHATASE"/>
    <property type="match status" value="1"/>
</dbReference>
<organism evidence="1 2">
    <name type="scientific">Antribacter soli</name>
    <dbReference type="NCBI Taxonomy" id="2910976"/>
    <lineage>
        <taxon>Bacteria</taxon>
        <taxon>Bacillati</taxon>
        <taxon>Actinomycetota</taxon>
        <taxon>Actinomycetes</taxon>
        <taxon>Micrococcales</taxon>
        <taxon>Promicromonosporaceae</taxon>
        <taxon>Antribacter</taxon>
    </lineage>
</organism>
<dbReference type="SUPFAM" id="SSF53254">
    <property type="entry name" value="Phosphoglycerate mutase-like"/>
    <property type="match status" value="1"/>
</dbReference>
<dbReference type="EMBL" id="JAKGSG010000043">
    <property type="protein sequence ID" value="MCF4122495.1"/>
    <property type="molecule type" value="Genomic_DNA"/>
</dbReference>
<dbReference type="RefSeq" id="WP_236090294.1">
    <property type="nucleotide sequence ID" value="NZ_JAKGSG010000043.1"/>
</dbReference>
<name>A0AA41QGS5_9MICO</name>
<dbReference type="InterPro" id="IPR029033">
    <property type="entry name" value="His_PPase_superfam"/>
</dbReference>
<comment type="caution">
    <text evidence="1">The sequence shown here is derived from an EMBL/GenBank/DDBJ whole genome shotgun (WGS) entry which is preliminary data.</text>
</comment>
<dbReference type="AlphaFoldDB" id="A0AA41QGS5"/>
<dbReference type="CDD" id="cd07067">
    <property type="entry name" value="HP_PGM_like"/>
    <property type="match status" value="1"/>
</dbReference>
<dbReference type="PANTHER" id="PTHR48100">
    <property type="entry name" value="BROAD-SPECIFICITY PHOSPHATASE YOR283W-RELATED"/>
    <property type="match status" value="1"/>
</dbReference>
<evidence type="ECO:0000313" key="2">
    <source>
        <dbReference type="Proteomes" id="UP001165405"/>
    </source>
</evidence>
<gene>
    <name evidence="1" type="ORF">L1785_16070</name>
</gene>
<dbReference type="PIRSF" id="PIRSF000709">
    <property type="entry name" value="6PFK_2-Ptase"/>
    <property type="match status" value="1"/>
</dbReference>
<dbReference type="Proteomes" id="UP001165405">
    <property type="component" value="Unassembled WGS sequence"/>
</dbReference>
<dbReference type="GO" id="GO:0016791">
    <property type="term" value="F:phosphatase activity"/>
    <property type="evidence" value="ECO:0007669"/>
    <property type="project" value="TreeGrafter"/>
</dbReference>
<dbReference type="GO" id="GO:0005737">
    <property type="term" value="C:cytoplasm"/>
    <property type="evidence" value="ECO:0007669"/>
    <property type="project" value="TreeGrafter"/>
</dbReference>
<dbReference type="SMART" id="SM00855">
    <property type="entry name" value="PGAM"/>
    <property type="match status" value="1"/>
</dbReference>
<dbReference type="Pfam" id="PF00300">
    <property type="entry name" value="His_Phos_1"/>
    <property type="match status" value="1"/>
</dbReference>
<protein>
    <submittedName>
        <fullName evidence="1">Histidine phosphatase family protein</fullName>
    </submittedName>
</protein>
<sequence>MPEGAAEDPGLDTHVLPSGAMTRLDGLQPLTVVLVRHGVTPVTEAGGYSGSDVPGPSLSTRGRTQAAQAADAAFRVGRSLWPDVPRVSTLVASPTVRTQETATAVGRRLGLHVATDERFAECRFGEWEGLTRPEIEARWPDVFRAWHLGEVPAPGGESYAQVGMRVDAGLRDLVAGGVGRTVAVVGHAVQIRAAVGRALGAPPSHWARLRVPPASLTVLRLWQDGVAEVTVAGFPTDV</sequence>
<dbReference type="Gene3D" id="3.40.50.1240">
    <property type="entry name" value="Phosphoglycerate mutase-like"/>
    <property type="match status" value="1"/>
</dbReference>
<reference evidence="1" key="1">
    <citation type="submission" date="2022-01" db="EMBL/GenBank/DDBJ databases">
        <title>Antribacter sp. nov., isolated from Guizhou of China.</title>
        <authorList>
            <person name="Chengliang C."/>
            <person name="Ya Z."/>
        </authorList>
    </citation>
    <scope>NUCLEOTIDE SEQUENCE</scope>
    <source>
        <strain evidence="1">KLBMP 9083</strain>
    </source>
</reference>
<proteinExistence type="predicted"/>
<accession>A0AA41QGS5</accession>
<evidence type="ECO:0000313" key="1">
    <source>
        <dbReference type="EMBL" id="MCF4122495.1"/>
    </source>
</evidence>
<dbReference type="InterPro" id="IPR013078">
    <property type="entry name" value="His_Pase_superF_clade-1"/>
</dbReference>
<dbReference type="InterPro" id="IPR050275">
    <property type="entry name" value="PGM_Phosphatase"/>
</dbReference>